<evidence type="ECO:0000259" key="12">
    <source>
        <dbReference type="Pfam" id="PF08263"/>
    </source>
</evidence>
<dbReference type="Pfam" id="PF13855">
    <property type="entry name" value="LRR_8"/>
    <property type="match status" value="1"/>
</dbReference>
<proteinExistence type="inferred from homology"/>
<comment type="subcellular location">
    <subcellularLocation>
        <location evidence="1">Membrane</location>
        <topology evidence="1">Single-pass membrane protein</topology>
    </subcellularLocation>
</comment>
<dbReference type="Pfam" id="PF00560">
    <property type="entry name" value="LRR_1"/>
    <property type="match status" value="2"/>
</dbReference>
<dbReference type="RefSeq" id="XP_018460689.2">
    <property type="nucleotide sequence ID" value="XM_018605187.2"/>
</dbReference>
<evidence type="ECO:0000256" key="1">
    <source>
        <dbReference type="ARBA" id="ARBA00004167"/>
    </source>
</evidence>
<name>A0A6J0LLQ4_RAPSA</name>
<dbReference type="KEGG" id="rsz:108831665"/>
<feature type="domain" description="Leucine-rich repeat-containing N-terminal plant-type" evidence="12">
    <location>
        <begin position="35"/>
        <end position="73"/>
    </location>
</feature>
<dbReference type="Pfam" id="PF08263">
    <property type="entry name" value="LRRNT_2"/>
    <property type="match status" value="1"/>
</dbReference>
<reference evidence="14" key="2">
    <citation type="submission" date="2025-08" db="UniProtKB">
        <authorList>
            <consortium name="RefSeq"/>
        </authorList>
    </citation>
    <scope>IDENTIFICATION</scope>
    <source>
        <tissue evidence="14">Leaf</tissue>
    </source>
</reference>
<dbReference type="PANTHER" id="PTHR48060:SF21">
    <property type="entry name" value="L DOMAIN-LIKE PROTEIN"/>
    <property type="match status" value="1"/>
</dbReference>
<evidence type="ECO:0000256" key="9">
    <source>
        <dbReference type="ARBA" id="ARBA00023170"/>
    </source>
</evidence>
<dbReference type="InterPro" id="IPR003591">
    <property type="entry name" value="Leu-rich_rpt_typical-subtyp"/>
</dbReference>
<dbReference type="FunFam" id="3.80.10.10:FF:000111">
    <property type="entry name" value="LRR receptor-like serine/threonine-protein kinase ERECTA"/>
    <property type="match status" value="1"/>
</dbReference>
<dbReference type="SUPFAM" id="SSF52058">
    <property type="entry name" value="L domain-like"/>
    <property type="match status" value="1"/>
</dbReference>
<accession>A0A6J0LLQ4</accession>
<keyword evidence="4 11" id="KW-0812">Transmembrane</keyword>
<keyword evidence="6" id="KW-0677">Repeat</keyword>
<evidence type="ECO:0000256" key="2">
    <source>
        <dbReference type="ARBA" id="ARBA00009592"/>
    </source>
</evidence>
<dbReference type="SMART" id="SM00369">
    <property type="entry name" value="LRR_TYP"/>
    <property type="match status" value="3"/>
</dbReference>
<dbReference type="AlphaFoldDB" id="A0A6J0LLQ4"/>
<dbReference type="PANTHER" id="PTHR48060">
    <property type="entry name" value="DNA DAMAGE-REPAIR/TOLERATION PROTEIN DRT100"/>
    <property type="match status" value="1"/>
</dbReference>
<dbReference type="Gene3D" id="3.80.10.10">
    <property type="entry name" value="Ribonuclease Inhibitor"/>
    <property type="match status" value="1"/>
</dbReference>
<evidence type="ECO:0000313" key="14">
    <source>
        <dbReference type="RefSeq" id="XP_018460689.2"/>
    </source>
</evidence>
<keyword evidence="9" id="KW-0675">Receptor</keyword>
<evidence type="ECO:0000313" key="13">
    <source>
        <dbReference type="Proteomes" id="UP000504610"/>
    </source>
</evidence>
<evidence type="ECO:0000256" key="6">
    <source>
        <dbReference type="ARBA" id="ARBA00022737"/>
    </source>
</evidence>
<dbReference type="InterPro" id="IPR001611">
    <property type="entry name" value="Leu-rich_rpt"/>
</dbReference>
<feature type="transmembrane region" description="Helical" evidence="11">
    <location>
        <begin position="343"/>
        <end position="368"/>
    </location>
</feature>
<dbReference type="Proteomes" id="UP000504610">
    <property type="component" value="Chromosome 2"/>
</dbReference>
<dbReference type="FunFam" id="3.80.10.10:FF:000400">
    <property type="entry name" value="Nuclear pore complex protein NUP107"/>
    <property type="match status" value="1"/>
</dbReference>
<keyword evidence="10" id="KW-0325">Glycoprotein</keyword>
<organism evidence="13 14">
    <name type="scientific">Raphanus sativus</name>
    <name type="common">Radish</name>
    <name type="synonym">Raphanus raphanistrum var. sativus</name>
    <dbReference type="NCBI Taxonomy" id="3726"/>
    <lineage>
        <taxon>Eukaryota</taxon>
        <taxon>Viridiplantae</taxon>
        <taxon>Streptophyta</taxon>
        <taxon>Embryophyta</taxon>
        <taxon>Tracheophyta</taxon>
        <taxon>Spermatophyta</taxon>
        <taxon>Magnoliopsida</taxon>
        <taxon>eudicotyledons</taxon>
        <taxon>Gunneridae</taxon>
        <taxon>Pentapetalae</taxon>
        <taxon>rosids</taxon>
        <taxon>malvids</taxon>
        <taxon>Brassicales</taxon>
        <taxon>Brassicaceae</taxon>
        <taxon>Brassiceae</taxon>
        <taxon>Raphanus</taxon>
    </lineage>
</organism>
<dbReference type="GeneID" id="108831665"/>
<dbReference type="InterPro" id="IPR013210">
    <property type="entry name" value="LRR_N_plant-typ"/>
</dbReference>
<evidence type="ECO:0000256" key="7">
    <source>
        <dbReference type="ARBA" id="ARBA00022989"/>
    </source>
</evidence>
<reference evidence="13" key="1">
    <citation type="journal article" date="2019" name="Database">
        <title>The radish genome database (RadishGD): an integrated information resource for radish genomics.</title>
        <authorList>
            <person name="Yu H.J."/>
            <person name="Baek S."/>
            <person name="Lee Y.J."/>
            <person name="Cho A."/>
            <person name="Mun J.H."/>
        </authorList>
    </citation>
    <scope>NUCLEOTIDE SEQUENCE [LARGE SCALE GENOMIC DNA]</scope>
    <source>
        <strain evidence="13">cv. WK10039</strain>
    </source>
</reference>
<dbReference type="PROSITE" id="PS51450">
    <property type="entry name" value="LRR"/>
    <property type="match status" value="1"/>
</dbReference>
<feature type="transmembrane region" description="Helical" evidence="11">
    <location>
        <begin position="7"/>
        <end position="26"/>
    </location>
</feature>
<dbReference type="InterPro" id="IPR053211">
    <property type="entry name" value="DNA_repair-toleration"/>
</dbReference>
<evidence type="ECO:0000256" key="4">
    <source>
        <dbReference type="ARBA" id="ARBA00022692"/>
    </source>
</evidence>
<evidence type="ECO:0000256" key="8">
    <source>
        <dbReference type="ARBA" id="ARBA00023136"/>
    </source>
</evidence>
<sequence>MIQNHCYCFSGIIITIYCCLLIHALASPALHFCRHDQRKALLEFIDEFPTNEFNASLWNKSSDCCFWEGVKCDYDRYGQVISSDTYGQVMSLDLSEVFLNGPLKTNSSLFRLHYLSYPKLSLCDLQGEIPSSLGNLSRLTFVNLSGNNLIGEIPASIGYLNNLSELSFEDNNLTGEIPSWIGNLSSLTNINLGSNELCGTLYHHHKPIVFQSLIALDLSGNRIYGNIPVSIGFLKKLSLLNLSHNAFTDVIPRSLADLTNLETLDLSSNMLSGEIPQYLTSLSSISYMNFSHNRLTGPVPRGTQFQSQNCSSFMDNPGLYDLQEICGELHVPEPTSQQHEEKIFNWVAAAIAYGPGVFFGFVVGYVFTSDKQEWFTERFGRRKLRVTRIAR</sequence>
<dbReference type="OrthoDB" id="1080834at2759"/>
<keyword evidence="5" id="KW-0732">Signal</keyword>
<evidence type="ECO:0000256" key="11">
    <source>
        <dbReference type="SAM" id="Phobius"/>
    </source>
</evidence>
<evidence type="ECO:0000256" key="10">
    <source>
        <dbReference type="ARBA" id="ARBA00023180"/>
    </source>
</evidence>
<gene>
    <name evidence="14" type="primary">LOC108831665</name>
</gene>
<dbReference type="PRINTS" id="PR00019">
    <property type="entry name" value="LEURICHRPT"/>
</dbReference>
<protein>
    <submittedName>
        <fullName evidence="14">Receptor-like protein 11</fullName>
    </submittedName>
</protein>
<evidence type="ECO:0000256" key="5">
    <source>
        <dbReference type="ARBA" id="ARBA00022729"/>
    </source>
</evidence>
<dbReference type="InterPro" id="IPR032675">
    <property type="entry name" value="LRR_dom_sf"/>
</dbReference>
<keyword evidence="8 11" id="KW-0472">Membrane</keyword>
<dbReference type="GO" id="GO:0016020">
    <property type="term" value="C:membrane"/>
    <property type="evidence" value="ECO:0007669"/>
    <property type="project" value="UniProtKB-SubCell"/>
</dbReference>
<keyword evidence="7 11" id="KW-1133">Transmembrane helix</keyword>
<keyword evidence="3" id="KW-0433">Leucine-rich repeat</keyword>
<comment type="similarity">
    <text evidence="2">Belongs to the RLP family.</text>
</comment>
<keyword evidence="13" id="KW-1185">Reference proteome</keyword>
<evidence type="ECO:0000256" key="3">
    <source>
        <dbReference type="ARBA" id="ARBA00022614"/>
    </source>
</evidence>